<keyword evidence="1" id="KW-0694">RNA-binding</keyword>
<name>A0A9D9DGT1_9BACL</name>
<gene>
    <name evidence="3" type="ORF">IAC58_02445</name>
</gene>
<dbReference type="GO" id="GO:0003723">
    <property type="term" value="F:RNA binding"/>
    <property type="evidence" value="ECO:0007669"/>
    <property type="project" value="UniProtKB-KW"/>
</dbReference>
<proteinExistence type="predicted"/>
<reference evidence="3" key="2">
    <citation type="journal article" date="2021" name="PeerJ">
        <title>Extensive microbial diversity within the chicken gut microbiome revealed by metagenomics and culture.</title>
        <authorList>
            <person name="Gilroy R."/>
            <person name="Ravi A."/>
            <person name="Getino M."/>
            <person name="Pursley I."/>
            <person name="Horton D.L."/>
            <person name="Alikhan N.F."/>
            <person name="Baker D."/>
            <person name="Gharbi K."/>
            <person name="Hall N."/>
            <person name="Watson M."/>
            <person name="Adriaenssens E.M."/>
            <person name="Foster-Nyarko E."/>
            <person name="Jarju S."/>
            <person name="Secka A."/>
            <person name="Antonio M."/>
            <person name="Oren A."/>
            <person name="Chaudhuri R.R."/>
            <person name="La Ragione R."/>
            <person name="Hildebrand F."/>
            <person name="Pallen M.J."/>
        </authorList>
    </citation>
    <scope>NUCLEOTIDE SEQUENCE</scope>
    <source>
        <strain evidence="3">11159</strain>
    </source>
</reference>
<dbReference type="SUPFAM" id="SSF55174">
    <property type="entry name" value="Alpha-L RNA-binding motif"/>
    <property type="match status" value="1"/>
</dbReference>
<dbReference type="SMART" id="SM00363">
    <property type="entry name" value="S4"/>
    <property type="match status" value="1"/>
</dbReference>
<dbReference type="InterPro" id="IPR036986">
    <property type="entry name" value="S4_RNA-bd_sf"/>
</dbReference>
<reference evidence="3" key="1">
    <citation type="submission" date="2020-10" db="EMBL/GenBank/DDBJ databases">
        <authorList>
            <person name="Gilroy R."/>
        </authorList>
    </citation>
    <scope>NUCLEOTIDE SEQUENCE</scope>
    <source>
        <strain evidence="3">11159</strain>
    </source>
</reference>
<sequence length="264" mass="31070">MNKENEIIFAHTIDLINKSNEYRIITSTSFLSLSEQSYLTTKLQDYKKEYKNNLDFLFDSLNKDSDRKILFIKPIETSFQELSKYINETISILYCYPKNIKFSEELTHRDFLGALMNLGIKRNKIGDIIVNYTNKYEAIFYIEKNIKETIINNLDKVKHTNYLVKEINQASIPFETHFEYMNIYVSSLRLDNIIKEVFNISRNDAQSLIAKECVFINGKTITSSSYLLKKDDRVSIKSKGKFIFLDETSINKKGRYHTKIKKYS</sequence>
<organism evidence="3 4">
    <name type="scientific">Candidatus Onthovivens merdipullorum</name>
    <dbReference type="NCBI Taxonomy" id="2840889"/>
    <lineage>
        <taxon>Bacteria</taxon>
        <taxon>Bacillati</taxon>
        <taxon>Bacillota</taxon>
        <taxon>Bacilli</taxon>
        <taxon>Bacillales</taxon>
        <taxon>Candidatus Onthovivens</taxon>
    </lineage>
</organism>
<dbReference type="InterPro" id="IPR012677">
    <property type="entry name" value="Nucleotide-bd_a/b_plait_sf"/>
</dbReference>
<dbReference type="InterPro" id="IPR040591">
    <property type="entry name" value="RqcP2_RBD"/>
</dbReference>
<evidence type="ECO:0000259" key="2">
    <source>
        <dbReference type="SMART" id="SM00363"/>
    </source>
</evidence>
<dbReference type="AlphaFoldDB" id="A0A9D9DGT1"/>
<evidence type="ECO:0000313" key="4">
    <source>
        <dbReference type="Proteomes" id="UP000823613"/>
    </source>
</evidence>
<dbReference type="Pfam" id="PF17774">
    <property type="entry name" value="YlmH_RBD"/>
    <property type="match status" value="1"/>
</dbReference>
<dbReference type="CDD" id="cd00165">
    <property type="entry name" value="S4"/>
    <property type="match status" value="1"/>
</dbReference>
<dbReference type="Proteomes" id="UP000823613">
    <property type="component" value="Unassembled WGS sequence"/>
</dbReference>
<dbReference type="Pfam" id="PF01479">
    <property type="entry name" value="S4"/>
    <property type="match status" value="1"/>
</dbReference>
<dbReference type="Gene3D" id="3.10.290.10">
    <property type="entry name" value="RNA-binding S4 domain"/>
    <property type="match status" value="1"/>
</dbReference>
<evidence type="ECO:0000313" key="3">
    <source>
        <dbReference type="EMBL" id="MBO8427404.1"/>
    </source>
</evidence>
<dbReference type="EMBL" id="JADIMY010000053">
    <property type="protein sequence ID" value="MBO8427404.1"/>
    <property type="molecule type" value="Genomic_DNA"/>
</dbReference>
<protein>
    <recommendedName>
        <fullName evidence="2">RNA-binding S4 domain-containing protein</fullName>
    </recommendedName>
</protein>
<dbReference type="InterPro" id="IPR002942">
    <property type="entry name" value="S4_RNA-bd"/>
</dbReference>
<comment type="caution">
    <text evidence="3">The sequence shown here is derived from an EMBL/GenBank/DDBJ whole genome shotgun (WGS) entry which is preliminary data.</text>
</comment>
<dbReference type="Gene3D" id="3.30.70.330">
    <property type="match status" value="1"/>
</dbReference>
<evidence type="ECO:0000256" key="1">
    <source>
        <dbReference type="PROSITE-ProRule" id="PRU00182"/>
    </source>
</evidence>
<feature type="domain" description="RNA-binding S4" evidence="2">
    <location>
        <begin position="188"/>
        <end position="249"/>
    </location>
</feature>
<dbReference type="PROSITE" id="PS50889">
    <property type="entry name" value="S4"/>
    <property type="match status" value="1"/>
</dbReference>
<accession>A0A9D9DGT1</accession>